<dbReference type="AlphaFoldDB" id="A0A1Y5XRS6"/>
<keyword evidence="3" id="KW-1185">Reference proteome</keyword>
<evidence type="ECO:0000256" key="1">
    <source>
        <dbReference type="SAM" id="SignalP"/>
    </source>
</evidence>
<evidence type="ECO:0000313" key="3">
    <source>
        <dbReference type="Proteomes" id="UP000192674"/>
    </source>
</evidence>
<name>A0A1Y5XRS6_KIBAR</name>
<gene>
    <name evidence="2" type="ORF">SAMN05661093_04861</name>
</gene>
<proteinExistence type="predicted"/>
<organism evidence="2 3">
    <name type="scientific">Kibdelosporangium aridum</name>
    <dbReference type="NCBI Taxonomy" id="2030"/>
    <lineage>
        <taxon>Bacteria</taxon>
        <taxon>Bacillati</taxon>
        <taxon>Actinomycetota</taxon>
        <taxon>Actinomycetes</taxon>
        <taxon>Pseudonocardiales</taxon>
        <taxon>Pseudonocardiaceae</taxon>
        <taxon>Kibdelosporangium</taxon>
    </lineage>
</organism>
<sequence>MRVRPHTVIVALLLLAGCSAEPGQSTPSVPLPPDEWASFRNVDSCAILDEAALSKLGKVGARTFSGASAHNCVVTITQPDGSPLTARAYVGERVAADAKPVEIPGLTAVQDSGCTLTAKTAGDLGIAISIEGTDYEKQCAQARDVATAVAAKLKSPPQNPAASPFHGKDPCQPIDQFTQQIGALTQARRPTLINCELTGANGTMLISHEIENMAGHAHGEPLTVGGKEGMRHQEPDQQDRCEVMVLVRPVLEQSYFTTRLEVGGTSDSCAKATNAANESAKEL</sequence>
<keyword evidence="1" id="KW-0732">Signal</keyword>
<dbReference type="OrthoDB" id="3662020at2"/>
<protein>
    <recommendedName>
        <fullName evidence="4">DUF3558 domain-containing protein</fullName>
    </recommendedName>
</protein>
<accession>A0A1Y5XRS6</accession>
<dbReference type="PROSITE" id="PS51257">
    <property type="entry name" value="PROKAR_LIPOPROTEIN"/>
    <property type="match status" value="1"/>
</dbReference>
<dbReference type="EMBL" id="FWXV01000004">
    <property type="protein sequence ID" value="SMD13489.1"/>
    <property type="molecule type" value="Genomic_DNA"/>
</dbReference>
<feature type="signal peptide" evidence="1">
    <location>
        <begin position="1"/>
        <end position="20"/>
    </location>
</feature>
<evidence type="ECO:0000313" key="2">
    <source>
        <dbReference type="EMBL" id="SMD13489.1"/>
    </source>
</evidence>
<reference evidence="2 3" key="1">
    <citation type="submission" date="2017-04" db="EMBL/GenBank/DDBJ databases">
        <authorList>
            <person name="Afonso C.L."/>
            <person name="Miller P.J."/>
            <person name="Scott M.A."/>
            <person name="Spackman E."/>
            <person name="Goraichik I."/>
            <person name="Dimitrov K.M."/>
            <person name="Suarez D.L."/>
            <person name="Swayne D.E."/>
        </authorList>
    </citation>
    <scope>NUCLEOTIDE SEQUENCE [LARGE SCALE GENOMIC DNA]</scope>
    <source>
        <strain evidence="2 3">DSM 43828</strain>
    </source>
</reference>
<dbReference type="RefSeq" id="WP_143446547.1">
    <property type="nucleotide sequence ID" value="NZ_FWXV01000004.1"/>
</dbReference>
<feature type="chain" id="PRO_5039367564" description="DUF3558 domain-containing protein" evidence="1">
    <location>
        <begin position="21"/>
        <end position="283"/>
    </location>
</feature>
<evidence type="ECO:0008006" key="4">
    <source>
        <dbReference type="Google" id="ProtNLM"/>
    </source>
</evidence>
<dbReference type="Proteomes" id="UP000192674">
    <property type="component" value="Unassembled WGS sequence"/>
</dbReference>